<dbReference type="STRING" id="1714016.BA724_10240"/>
<keyword evidence="2" id="KW-0229">DNA integration</keyword>
<feature type="domain" description="Core-binding (CB)" evidence="7">
    <location>
        <begin position="69"/>
        <end position="151"/>
    </location>
</feature>
<keyword evidence="3 5" id="KW-0238">DNA-binding</keyword>
<evidence type="ECO:0000256" key="5">
    <source>
        <dbReference type="PROSITE-ProRule" id="PRU01248"/>
    </source>
</evidence>
<accession>A0A1E7DNH4</accession>
<dbReference type="Gene3D" id="1.10.150.130">
    <property type="match status" value="1"/>
</dbReference>
<dbReference type="PROSITE" id="PS51898">
    <property type="entry name" value="TYR_RECOMBINASE"/>
    <property type="match status" value="1"/>
</dbReference>
<dbReference type="PROSITE" id="PS51900">
    <property type="entry name" value="CB"/>
    <property type="match status" value="1"/>
</dbReference>
<organism evidence="8 9">
    <name type="scientific">Domibacillus iocasae</name>
    <dbReference type="NCBI Taxonomy" id="1714016"/>
    <lineage>
        <taxon>Bacteria</taxon>
        <taxon>Bacillati</taxon>
        <taxon>Bacillota</taxon>
        <taxon>Bacilli</taxon>
        <taxon>Bacillales</taxon>
        <taxon>Bacillaceae</taxon>
        <taxon>Domibacillus</taxon>
    </lineage>
</organism>
<evidence type="ECO:0000259" key="6">
    <source>
        <dbReference type="PROSITE" id="PS51898"/>
    </source>
</evidence>
<dbReference type="InterPro" id="IPR004107">
    <property type="entry name" value="Integrase_SAM-like_N"/>
</dbReference>
<dbReference type="Gene3D" id="1.10.443.10">
    <property type="entry name" value="Intergrase catalytic core"/>
    <property type="match status" value="1"/>
</dbReference>
<dbReference type="InterPro" id="IPR044068">
    <property type="entry name" value="CB"/>
</dbReference>
<dbReference type="CDD" id="cd01189">
    <property type="entry name" value="INT_ICEBs1_C_like"/>
    <property type="match status" value="1"/>
</dbReference>
<keyword evidence="9" id="KW-1185">Reference proteome</keyword>
<dbReference type="InterPro" id="IPR013762">
    <property type="entry name" value="Integrase-like_cat_sf"/>
</dbReference>
<evidence type="ECO:0000313" key="8">
    <source>
        <dbReference type="EMBL" id="OES44632.1"/>
    </source>
</evidence>
<proteinExistence type="inferred from homology"/>
<dbReference type="Pfam" id="PF00589">
    <property type="entry name" value="Phage_integrase"/>
    <property type="match status" value="1"/>
</dbReference>
<comment type="caution">
    <text evidence="8">The sequence shown here is derived from an EMBL/GenBank/DDBJ whole genome shotgun (WGS) entry which is preliminary data.</text>
</comment>
<name>A0A1E7DNH4_9BACI</name>
<dbReference type="EMBL" id="MAMP01000022">
    <property type="protein sequence ID" value="OES44632.1"/>
    <property type="molecule type" value="Genomic_DNA"/>
</dbReference>
<dbReference type="RefSeq" id="WP_069939222.1">
    <property type="nucleotide sequence ID" value="NZ_MAMP01000022.1"/>
</dbReference>
<evidence type="ECO:0000256" key="4">
    <source>
        <dbReference type="ARBA" id="ARBA00023172"/>
    </source>
</evidence>
<dbReference type="PANTHER" id="PTHR30349">
    <property type="entry name" value="PHAGE INTEGRASE-RELATED"/>
    <property type="match status" value="1"/>
</dbReference>
<dbReference type="GO" id="GO:0015074">
    <property type="term" value="P:DNA integration"/>
    <property type="evidence" value="ECO:0007669"/>
    <property type="project" value="UniProtKB-KW"/>
</dbReference>
<comment type="similarity">
    <text evidence="1">Belongs to the 'phage' integrase family.</text>
</comment>
<evidence type="ECO:0000259" key="7">
    <source>
        <dbReference type="PROSITE" id="PS51900"/>
    </source>
</evidence>
<dbReference type="InterPro" id="IPR011010">
    <property type="entry name" value="DNA_brk_join_enz"/>
</dbReference>
<reference evidence="8 9" key="1">
    <citation type="submission" date="2016-06" db="EMBL/GenBank/DDBJ databases">
        <title>Domibacillus iocasae genome sequencing.</title>
        <authorList>
            <person name="Verma A."/>
            <person name="Pal Y."/>
            <person name="Ojha A.K."/>
            <person name="Krishnamurthi S."/>
        </authorList>
    </citation>
    <scope>NUCLEOTIDE SEQUENCE [LARGE SCALE GENOMIC DNA]</scope>
    <source>
        <strain evidence="8 9">DSM 29979</strain>
    </source>
</reference>
<dbReference type="GO" id="GO:0006310">
    <property type="term" value="P:DNA recombination"/>
    <property type="evidence" value="ECO:0007669"/>
    <property type="project" value="UniProtKB-KW"/>
</dbReference>
<gene>
    <name evidence="8" type="ORF">BA724_10240</name>
</gene>
<dbReference type="InterPro" id="IPR050090">
    <property type="entry name" value="Tyrosine_recombinase_XerCD"/>
</dbReference>
<feature type="domain" description="Tyr recombinase" evidence="6">
    <location>
        <begin position="181"/>
        <end position="388"/>
    </location>
</feature>
<protein>
    <submittedName>
        <fullName evidence="8">Integrase</fullName>
    </submittedName>
</protein>
<dbReference type="InterPro" id="IPR010998">
    <property type="entry name" value="Integrase_recombinase_N"/>
</dbReference>
<dbReference type="AlphaFoldDB" id="A0A1E7DNH4"/>
<dbReference type="Proteomes" id="UP000095658">
    <property type="component" value="Unassembled WGS sequence"/>
</dbReference>
<evidence type="ECO:0000256" key="2">
    <source>
        <dbReference type="ARBA" id="ARBA00022908"/>
    </source>
</evidence>
<dbReference type="PANTHER" id="PTHR30349:SF64">
    <property type="entry name" value="PROPHAGE INTEGRASE INTD-RELATED"/>
    <property type="match status" value="1"/>
</dbReference>
<keyword evidence="4" id="KW-0233">DNA recombination</keyword>
<evidence type="ECO:0000256" key="3">
    <source>
        <dbReference type="ARBA" id="ARBA00023125"/>
    </source>
</evidence>
<dbReference type="OrthoDB" id="9803188at2"/>
<evidence type="ECO:0000256" key="1">
    <source>
        <dbReference type="ARBA" id="ARBA00008857"/>
    </source>
</evidence>
<sequence>MASVKKIKANNKQGYKWLCVADGPLDPVTGKRKQISRRADKKQDAIDLVEKAIRILKEDGIDEKAIRNLPFEKVAWEWLETYAKGKVKESTVLLRHHQIKILLRYLAKVNINKVTPRMHQNLLNDLDDQGYVKNSVEGVHSTANMIFKYAIKEKMRKDNPCTGAVIPTKKLTVEEIENQTIEDKYLERDELFEFLEASNQHGLPGDVETFYLLAFSGMRSGELCALKWTDINFETNEIRITKTLYNPTNKMTEYKLTPPKTKGSIRTFDIDDSVIDLLRKHKVRQAKVKLATRHKHEDYHGRDFIFCHDNGYPFVQYNIIQRMNRLLKKTSIKKAATPHFFRHTHISMLAEAEIDMTTIMRRVGHDDMKTTMKIYTHVTDKMKKNAAQRIKNHFGSILNLTKSQEM</sequence>
<dbReference type="GO" id="GO:0003677">
    <property type="term" value="F:DNA binding"/>
    <property type="evidence" value="ECO:0007669"/>
    <property type="project" value="UniProtKB-UniRule"/>
</dbReference>
<evidence type="ECO:0000313" key="9">
    <source>
        <dbReference type="Proteomes" id="UP000095658"/>
    </source>
</evidence>
<dbReference type="InterPro" id="IPR002104">
    <property type="entry name" value="Integrase_catalytic"/>
</dbReference>
<dbReference type="Pfam" id="PF14659">
    <property type="entry name" value="Phage_int_SAM_3"/>
    <property type="match status" value="1"/>
</dbReference>
<dbReference type="SUPFAM" id="SSF56349">
    <property type="entry name" value="DNA breaking-rejoining enzymes"/>
    <property type="match status" value="1"/>
</dbReference>